<dbReference type="SUPFAM" id="SSF52266">
    <property type="entry name" value="SGNH hydrolase"/>
    <property type="match status" value="1"/>
</dbReference>
<dbReference type="PANTHER" id="PTHR23028">
    <property type="entry name" value="ACETYLTRANSFERASE"/>
    <property type="match status" value="1"/>
</dbReference>
<evidence type="ECO:0000313" key="4">
    <source>
        <dbReference type="EMBL" id="MYN44006.1"/>
    </source>
</evidence>
<evidence type="ECO:0000259" key="2">
    <source>
        <dbReference type="Pfam" id="PF01757"/>
    </source>
</evidence>
<proteinExistence type="predicted"/>
<name>A0A845HYN1_9BURK</name>
<protein>
    <submittedName>
        <fullName evidence="4">Acyltransferase family protein</fullName>
    </submittedName>
</protein>
<gene>
    <name evidence="4" type="ORF">GTP23_02855</name>
</gene>
<dbReference type="GO" id="GO:0009103">
    <property type="term" value="P:lipopolysaccharide biosynthetic process"/>
    <property type="evidence" value="ECO:0007669"/>
    <property type="project" value="TreeGrafter"/>
</dbReference>
<evidence type="ECO:0000259" key="3">
    <source>
        <dbReference type="Pfam" id="PF19040"/>
    </source>
</evidence>
<keyword evidence="5" id="KW-1185">Reference proteome</keyword>
<feature type="transmembrane region" description="Helical" evidence="1">
    <location>
        <begin position="47"/>
        <end position="68"/>
    </location>
</feature>
<dbReference type="EMBL" id="WWCL01000001">
    <property type="protein sequence ID" value="MYN44006.1"/>
    <property type="molecule type" value="Genomic_DNA"/>
</dbReference>
<accession>A0A845HYN1</accession>
<feature type="transmembrane region" description="Helical" evidence="1">
    <location>
        <begin position="339"/>
        <end position="358"/>
    </location>
</feature>
<dbReference type="AlphaFoldDB" id="A0A845HYN1"/>
<sequence length="664" mass="73235">MDPEKQPLVPEGASELNLTYRSDIDGLRALAVLAVVLYHAFPTLLPGGFAGVDIFFVISGFLIGGILLDGIARGGFSFAEFYARRVRRIFPALLIVMSACLAFGWFSLFPDEYKMLAKHVLGGAGFVSNYVLWNEVGYFDTAAETKPLLHLWSLAIEEQFYIVFPALLLLARRRPMLLVLGMALVSFALNVGGVSHYASATFYSPASRLWELLLGTMLAYQLRQRKDPSSTSVAGERTQRALGSSGPSALQSILGLVLLAGAMLVLRAERHFPGWWALLPTLGALLVISAGPQAWCNRVLLSNRLMVGVGLISYPLYLWHWPLLAFARIVESGLPSVRIRVVAVLAALGLAWLTWFMLERPMRRPRYGRRKVGALCAAMLLLAPGAGLLYRYDGLPTRASVVDSARQQQDLIFTPDYRNAEVCMARYGFVGALQYCQLDQPQQAPTVLLLGDSHAGHLVDGLRSYYRSRGENLWYLQTRLPFVGVPPGDDILQKETIRMMELALHTPGIRTVILSTAYKLAPSTATGRVAYDALRNTLRQFLAQGKQVVFVNDVPALDFDPRACLRRAGVASSQTRTDCAIPRSQFEHNVAEHAAALRAVLKEFPAVQLFDSAAPLCDAERCHAMLGQTLMYRDTHHLSASGDAYMAKQYARQLEARATGAYLP</sequence>
<dbReference type="GO" id="GO:0016020">
    <property type="term" value="C:membrane"/>
    <property type="evidence" value="ECO:0007669"/>
    <property type="project" value="TreeGrafter"/>
</dbReference>
<feature type="transmembrane region" description="Helical" evidence="1">
    <location>
        <begin position="177"/>
        <end position="196"/>
    </location>
</feature>
<keyword evidence="4" id="KW-0808">Transferase</keyword>
<dbReference type="Proteomes" id="UP000444316">
    <property type="component" value="Unassembled WGS sequence"/>
</dbReference>
<dbReference type="Pfam" id="PF01757">
    <property type="entry name" value="Acyl_transf_3"/>
    <property type="match status" value="1"/>
</dbReference>
<dbReference type="RefSeq" id="WP_161033768.1">
    <property type="nucleotide sequence ID" value="NZ_WWCL01000001.1"/>
</dbReference>
<feature type="domain" description="Acyltransferase 3" evidence="2">
    <location>
        <begin position="23"/>
        <end position="355"/>
    </location>
</feature>
<keyword evidence="4" id="KW-0012">Acyltransferase</keyword>
<dbReference type="GO" id="GO:0016747">
    <property type="term" value="F:acyltransferase activity, transferring groups other than amino-acyl groups"/>
    <property type="evidence" value="ECO:0007669"/>
    <property type="project" value="InterPro"/>
</dbReference>
<keyword evidence="1" id="KW-1133">Transmembrane helix</keyword>
<dbReference type="InterPro" id="IPR043968">
    <property type="entry name" value="SGNH"/>
</dbReference>
<dbReference type="PANTHER" id="PTHR23028:SF53">
    <property type="entry name" value="ACYL_TRANSF_3 DOMAIN-CONTAINING PROTEIN"/>
    <property type="match status" value="1"/>
</dbReference>
<feature type="domain" description="SGNH" evidence="3">
    <location>
        <begin position="432"/>
        <end position="651"/>
    </location>
</feature>
<feature type="transmembrane region" description="Helical" evidence="1">
    <location>
        <begin position="241"/>
        <end position="266"/>
    </location>
</feature>
<evidence type="ECO:0000256" key="1">
    <source>
        <dbReference type="SAM" id="Phobius"/>
    </source>
</evidence>
<keyword evidence="1" id="KW-0812">Transmembrane</keyword>
<feature type="transmembrane region" description="Helical" evidence="1">
    <location>
        <begin position="24"/>
        <end position="41"/>
    </location>
</feature>
<feature type="transmembrane region" description="Helical" evidence="1">
    <location>
        <begin position="89"/>
        <end position="108"/>
    </location>
</feature>
<keyword evidence="1" id="KW-0472">Membrane</keyword>
<feature type="transmembrane region" description="Helical" evidence="1">
    <location>
        <begin position="272"/>
        <end position="289"/>
    </location>
</feature>
<dbReference type="Pfam" id="PF19040">
    <property type="entry name" value="SGNH"/>
    <property type="match status" value="1"/>
</dbReference>
<dbReference type="InterPro" id="IPR002656">
    <property type="entry name" value="Acyl_transf_3_dom"/>
</dbReference>
<reference evidence="4" key="1">
    <citation type="submission" date="2019-12" db="EMBL/GenBank/DDBJ databases">
        <title>Novel species isolated from a subtropical stream in China.</title>
        <authorList>
            <person name="Lu H."/>
        </authorList>
    </citation>
    <scope>NUCLEOTIDE SEQUENCE [LARGE SCALE GENOMIC DNA]</scope>
    <source>
        <strain evidence="4">FT93W</strain>
    </source>
</reference>
<feature type="transmembrane region" description="Helical" evidence="1">
    <location>
        <begin position="149"/>
        <end position="170"/>
    </location>
</feature>
<dbReference type="InterPro" id="IPR050879">
    <property type="entry name" value="Acyltransferase_3"/>
</dbReference>
<organism evidence="4 5">
    <name type="scientific">Duganella fentianensis</name>
    <dbReference type="NCBI Taxonomy" id="2692177"/>
    <lineage>
        <taxon>Bacteria</taxon>
        <taxon>Pseudomonadati</taxon>
        <taxon>Pseudomonadota</taxon>
        <taxon>Betaproteobacteria</taxon>
        <taxon>Burkholderiales</taxon>
        <taxon>Oxalobacteraceae</taxon>
        <taxon>Telluria group</taxon>
        <taxon>Duganella</taxon>
    </lineage>
</organism>
<evidence type="ECO:0000313" key="5">
    <source>
        <dbReference type="Proteomes" id="UP000444316"/>
    </source>
</evidence>
<comment type="caution">
    <text evidence="4">The sequence shown here is derived from an EMBL/GenBank/DDBJ whole genome shotgun (WGS) entry which is preliminary data.</text>
</comment>
<feature type="transmembrane region" description="Helical" evidence="1">
    <location>
        <begin position="301"/>
        <end position="319"/>
    </location>
</feature>